<feature type="transmembrane region" description="Helical" evidence="1">
    <location>
        <begin position="6"/>
        <end position="24"/>
    </location>
</feature>
<evidence type="ECO:0000313" key="2">
    <source>
        <dbReference type="EMBL" id="KAF6804127.1"/>
    </source>
</evidence>
<keyword evidence="1" id="KW-0812">Transmembrane</keyword>
<keyword evidence="3" id="KW-1185">Reference proteome</keyword>
<dbReference type="AlphaFoldDB" id="A0A8H6J0F9"/>
<evidence type="ECO:0000256" key="1">
    <source>
        <dbReference type="SAM" id="Phobius"/>
    </source>
</evidence>
<feature type="transmembrane region" description="Helical" evidence="1">
    <location>
        <begin position="107"/>
        <end position="128"/>
    </location>
</feature>
<protein>
    <submittedName>
        <fullName evidence="2">Uncharacterized protein</fullName>
    </submittedName>
</protein>
<accession>A0A8H6J0F9</accession>
<evidence type="ECO:0000313" key="3">
    <source>
        <dbReference type="Proteomes" id="UP000652219"/>
    </source>
</evidence>
<feature type="transmembrane region" description="Helical" evidence="1">
    <location>
        <begin position="36"/>
        <end position="62"/>
    </location>
</feature>
<keyword evidence="1" id="KW-1133">Transmembrane helix</keyword>
<feature type="transmembrane region" description="Helical" evidence="1">
    <location>
        <begin position="68"/>
        <end position="87"/>
    </location>
</feature>
<comment type="caution">
    <text evidence="2">The sequence shown here is derived from an EMBL/GenBank/DDBJ whole genome shotgun (WGS) entry which is preliminary data.</text>
</comment>
<reference evidence="2 3" key="1">
    <citation type="journal article" date="2020" name="Phytopathology">
        <title>Genome Sequence Resources of Colletotrichum truncatum, C. plurivorum, C. musicola, and C. sojae: Four Species Pathogenic to Soybean (Glycine max).</title>
        <authorList>
            <person name="Rogerio F."/>
            <person name="Boufleur T.R."/>
            <person name="Ciampi-Guillardi M."/>
            <person name="Sukno S.A."/>
            <person name="Thon M.R."/>
            <person name="Massola Junior N.S."/>
            <person name="Baroncelli R."/>
        </authorList>
    </citation>
    <scope>NUCLEOTIDE SEQUENCE [LARGE SCALE GENOMIC DNA]</scope>
    <source>
        <strain evidence="2 3">LFN0009</strain>
    </source>
</reference>
<dbReference type="EMBL" id="WIGN01000217">
    <property type="protein sequence ID" value="KAF6804127.1"/>
    <property type="molecule type" value="Genomic_DNA"/>
</dbReference>
<keyword evidence="1" id="KW-0472">Membrane</keyword>
<feature type="non-terminal residue" evidence="2">
    <location>
        <position position="1"/>
    </location>
</feature>
<gene>
    <name evidence="2" type="ORF">CSOJ01_10391</name>
</gene>
<organism evidence="2 3">
    <name type="scientific">Colletotrichum sojae</name>
    <dbReference type="NCBI Taxonomy" id="2175907"/>
    <lineage>
        <taxon>Eukaryota</taxon>
        <taxon>Fungi</taxon>
        <taxon>Dikarya</taxon>
        <taxon>Ascomycota</taxon>
        <taxon>Pezizomycotina</taxon>
        <taxon>Sordariomycetes</taxon>
        <taxon>Hypocreomycetidae</taxon>
        <taxon>Glomerellales</taxon>
        <taxon>Glomerellaceae</taxon>
        <taxon>Colletotrichum</taxon>
        <taxon>Colletotrichum orchidearum species complex</taxon>
    </lineage>
</organism>
<feature type="transmembrane region" description="Helical" evidence="1">
    <location>
        <begin position="148"/>
        <end position="168"/>
    </location>
</feature>
<name>A0A8H6J0F9_9PEZI</name>
<proteinExistence type="predicted"/>
<dbReference type="Proteomes" id="UP000652219">
    <property type="component" value="Unassembled WGS sequence"/>
</dbReference>
<sequence length="183" mass="20226">SALTGPLVVVWLCPLVFYSFHLAYDKGGSQRRDARLFASGAYGFYMLVSLVPAVIFAIYPGPRRERDIFLLAHSLILLPTSTLLLIFGAATQTREILRRRRSGPGGLSLPGLAAQAVVFALVAISWVFRVRYPPYAPSWDGWYRLVGWPVVGNGAFAFVQGVLLWVAIRHENEDPGPESQPLL</sequence>